<dbReference type="CDD" id="cd06464">
    <property type="entry name" value="ACD_sHsps-like"/>
    <property type="match status" value="1"/>
</dbReference>
<evidence type="ECO:0000313" key="1">
    <source>
        <dbReference type="Proteomes" id="UP001515500"/>
    </source>
</evidence>
<dbReference type="PANTHER" id="PTHR33879">
    <property type="entry name" value="17.6 KDA CLASS II HEAT SHOCK PROTEIN-RELATED"/>
    <property type="match status" value="1"/>
</dbReference>
<name>A0AB40D6V9_DIOCR</name>
<dbReference type="Proteomes" id="UP001515500">
    <property type="component" value="Chromosome 19"/>
</dbReference>
<accession>A0AB40D6V9</accession>
<dbReference type="GeneID" id="120283798"/>
<gene>
    <name evidence="2" type="primary">LOC120283798</name>
</gene>
<dbReference type="PANTHER" id="PTHR33879:SF3">
    <property type="entry name" value="17.6 KDA CLASS II HEAT SHOCK PROTEIN-RELATED"/>
    <property type="match status" value="1"/>
</dbReference>
<dbReference type="AlphaFoldDB" id="A0AB40D6V9"/>
<evidence type="ECO:0000313" key="2">
    <source>
        <dbReference type="RefSeq" id="XP_039146472.1"/>
    </source>
</evidence>
<sequence length="128" mass="14310">MRVHPLLPTVARGGAEPQNKLRRLPRIFSKMLELPLRRGADVAIEEETTNLRFTAATEKAWHEVQAHAIEILPGFTKVVIRDAAGADPEAGYDDLEFDRWRCRLPDSALPGLATARYENGKLIVTVPK</sequence>
<proteinExistence type="predicted"/>
<protein>
    <submittedName>
        <fullName evidence="2">Uncharacterized protein LOC120283798</fullName>
    </submittedName>
</protein>
<keyword evidence="1" id="KW-1185">Reference proteome</keyword>
<reference evidence="2" key="1">
    <citation type="submission" date="2025-08" db="UniProtKB">
        <authorList>
            <consortium name="RefSeq"/>
        </authorList>
    </citation>
    <scope>IDENTIFICATION</scope>
</reference>
<dbReference type="RefSeq" id="XP_039146472.1">
    <property type="nucleotide sequence ID" value="XM_039290538.1"/>
</dbReference>
<organism evidence="1 2">
    <name type="scientific">Dioscorea cayennensis subsp. rotundata</name>
    <name type="common">White Guinea yam</name>
    <name type="synonym">Dioscorea rotundata</name>
    <dbReference type="NCBI Taxonomy" id="55577"/>
    <lineage>
        <taxon>Eukaryota</taxon>
        <taxon>Viridiplantae</taxon>
        <taxon>Streptophyta</taxon>
        <taxon>Embryophyta</taxon>
        <taxon>Tracheophyta</taxon>
        <taxon>Spermatophyta</taxon>
        <taxon>Magnoliopsida</taxon>
        <taxon>Liliopsida</taxon>
        <taxon>Dioscoreales</taxon>
        <taxon>Dioscoreaceae</taxon>
        <taxon>Dioscorea</taxon>
    </lineage>
</organism>